<keyword evidence="11" id="KW-1185">Reference proteome</keyword>
<evidence type="ECO:0000256" key="1">
    <source>
        <dbReference type="ARBA" id="ARBA00001966"/>
    </source>
</evidence>
<dbReference type="Pfam" id="PF01314">
    <property type="entry name" value="AFOR_C"/>
    <property type="match status" value="1"/>
</dbReference>
<dbReference type="InterPro" id="IPR013985">
    <property type="entry name" value="Ald_Fedxn_OxRdtase_dom3"/>
</dbReference>
<protein>
    <submittedName>
        <fullName evidence="10">Aldehyde ferredoxin oxidoreductase</fullName>
    </submittedName>
</protein>
<evidence type="ECO:0000256" key="2">
    <source>
        <dbReference type="ARBA" id="ARBA00011032"/>
    </source>
</evidence>
<dbReference type="NCBIfam" id="NF007354">
    <property type="entry name" value="PRK09849.1"/>
    <property type="match status" value="1"/>
</dbReference>
<dbReference type="InterPro" id="IPR013984">
    <property type="entry name" value="Ald_Fedxn_OxRdtase_dom2"/>
</dbReference>
<comment type="similarity">
    <text evidence="2">Belongs to the AOR/FOR family.</text>
</comment>
<dbReference type="InterPro" id="IPR001203">
    <property type="entry name" value="OxRdtase_Ald_Fedxn_C"/>
</dbReference>
<organism evidence="10 11">
    <name type="scientific">Marispirochaeta aestuarii</name>
    <dbReference type="NCBI Taxonomy" id="1963862"/>
    <lineage>
        <taxon>Bacteria</taxon>
        <taxon>Pseudomonadati</taxon>
        <taxon>Spirochaetota</taxon>
        <taxon>Spirochaetia</taxon>
        <taxon>Spirochaetales</taxon>
        <taxon>Spirochaetaceae</taxon>
        <taxon>Marispirochaeta</taxon>
    </lineage>
</organism>
<dbReference type="Gene3D" id="1.10.599.10">
    <property type="entry name" value="Aldehyde Ferredoxin Oxidoreductase Protein, subunit A, domain 3"/>
    <property type="match status" value="1"/>
</dbReference>
<keyword evidence="6" id="KW-0408">Iron</keyword>
<dbReference type="InterPro" id="IPR013983">
    <property type="entry name" value="Ald_Fedxn_OxRdtase_N"/>
</dbReference>
<sequence length="699" mass="77327">MALKGGWAGTILRVDLSTEQITRESTEKYSRYIGGMGIGYKVMWDEVPQGTHPFAEENRIIFGVGPLTGTGAMCSGRTNITSLLPSNPFHGVSDSHMGGHFAVEMKYAGYDAVIIQGKAKRPVWLRIVDQDVTLEDASVFWGDGTFNTIAGITAIMGKSSQVAAIGQAGEHQVNLSVIRTGASHSAGGHGGVMGSKNLKAIGVMGTGSVKIAGDRNAWHKLNKDTFAIVGANNQHVVPSTPQAWAEYHDPSSRWTSQKGLFWGAAPYPIETGEVRPEEVNKIGYRTMKAIKDLGPAGEKYTVRMGGCASCPVRCHSHLHVPELEAYGVSPNVANTCMGFFSPNGVMKGYKVAGKTNDEANVIGRSMGAQIADDYGVWCNYGQLGRDFFWAIDHGYLEKVLPRDEYNSLPLDKIEKGDISFFQDFYRRIAFKEGELATLGEGAWYVAKKWGFGEDYWSYKGNKLWTKLGYPVHHSNESDGVVGGVISSMFNRDAQCHTHQNFLFSGLPTNILKEVAAEHWGAEAIDEVANYTPANQAKAKFTKWSIVRNVLHDSLTLCNWMWPMTVSPLKDRNYRGDTGLEAKFFSMATGFKVSEAELDESAERIFTLHRALTAKQMKSSNLRRDHDQLTGWQFDMDPDKEPFTKGTIKLDRDDYDTALTLFYREMGWDEETGIPTRAQLTRLNLEDVADELERLGLLTA</sequence>
<dbReference type="EMBL" id="MWQY01000001">
    <property type="protein sequence ID" value="ORC38449.1"/>
    <property type="molecule type" value="Genomic_DNA"/>
</dbReference>
<keyword evidence="3" id="KW-0004">4Fe-4S</keyword>
<evidence type="ECO:0000256" key="4">
    <source>
        <dbReference type="ARBA" id="ARBA00022723"/>
    </source>
</evidence>
<dbReference type="SMART" id="SM00790">
    <property type="entry name" value="AFOR_N"/>
    <property type="match status" value="1"/>
</dbReference>
<reference evidence="10 11" key="1">
    <citation type="submission" date="2017-03" db="EMBL/GenBank/DDBJ databases">
        <title>Draft Genome sequence of Marispirochaeta sp. strain JC444.</title>
        <authorList>
            <person name="Shivani Y."/>
            <person name="Subhash Y."/>
            <person name="Sasikala C."/>
            <person name="Ramana C."/>
        </authorList>
    </citation>
    <scope>NUCLEOTIDE SEQUENCE [LARGE SCALE GENOMIC DNA]</scope>
    <source>
        <strain evidence="10 11">JC444</strain>
    </source>
</reference>
<dbReference type="GO" id="GO:0046872">
    <property type="term" value="F:metal ion binding"/>
    <property type="evidence" value="ECO:0007669"/>
    <property type="project" value="UniProtKB-KW"/>
</dbReference>
<comment type="cofactor">
    <cofactor evidence="1">
        <name>[4Fe-4S] cluster</name>
        <dbReference type="ChEBI" id="CHEBI:49883"/>
    </cofactor>
</comment>
<dbReference type="Gene3D" id="1.10.569.10">
    <property type="entry name" value="Aldehyde Ferredoxin Oxidoreductase Protein, subunit A, domain 2"/>
    <property type="match status" value="1"/>
</dbReference>
<feature type="domain" description="Aldehyde ferredoxin oxidoreductase N-terminal" evidence="9">
    <location>
        <begin position="7"/>
        <end position="207"/>
    </location>
</feature>
<dbReference type="GO" id="GO:0016625">
    <property type="term" value="F:oxidoreductase activity, acting on the aldehyde or oxo group of donors, iron-sulfur protein as acceptor"/>
    <property type="evidence" value="ECO:0007669"/>
    <property type="project" value="InterPro"/>
</dbReference>
<dbReference type="SUPFAM" id="SSF56228">
    <property type="entry name" value="Aldehyde ferredoxin oxidoreductase, N-terminal domain"/>
    <property type="match status" value="1"/>
</dbReference>
<dbReference type="Proteomes" id="UP000192343">
    <property type="component" value="Unassembled WGS sequence"/>
</dbReference>
<dbReference type="InterPro" id="IPR036021">
    <property type="entry name" value="Tungsten_al_ferr_oxy-like_C"/>
</dbReference>
<evidence type="ECO:0000256" key="8">
    <source>
        <dbReference type="ARBA" id="ARBA00049934"/>
    </source>
</evidence>
<keyword evidence="7" id="KW-0411">Iron-sulfur</keyword>
<evidence type="ECO:0000256" key="5">
    <source>
        <dbReference type="ARBA" id="ARBA00023002"/>
    </source>
</evidence>
<dbReference type="RefSeq" id="WP_083047585.1">
    <property type="nucleotide sequence ID" value="NZ_MWQY01000001.1"/>
</dbReference>
<dbReference type="SUPFAM" id="SSF48310">
    <property type="entry name" value="Aldehyde ferredoxin oxidoreductase, C-terminal domains"/>
    <property type="match status" value="1"/>
</dbReference>
<dbReference type="Gene3D" id="3.60.9.10">
    <property type="entry name" value="Aldehyde ferredoxin oxidoreductase, N-terminal domain"/>
    <property type="match status" value="1"/>
</dbReference>
<gene>
    <name evidence="10" type="ORF">B4O97_01450</name>
</gene>
<dbReference type="PANTHER" id="PTHR30038">
    <property type="entry name" value="ALDEHYDE FERREDOXIN OXIDOREDUCTASE"/>
    <property type="match status" value="1"/>
</dbReference>
<dbReference type="PANTHER" id="PTHR30038:SF0">
    <property type="entry name" value="TUNGSTEN-CONTAINING ALDEHYDE FERREDOXIN OXIDOREDUCTASE"/>
    <property type="match status" value="1"/>
</dbReference>
<evidence type="ECO:0000256" key="6">
    <source>
        <dbReference type="ARBA" id="ARBA00023004"/>
    </source>
</evidence>
<dbReference type="STRING" id="1963862.B4O97_01450"/>
<keyword evidence="4" id="KW-0479">Metal-binding</keyword>
<evidence type="ECO:0000256" key="7">
    <source>
        <dbReference type="ARBA" id="ARBA00023014"/>
    </source>
</evidence>
<keyword evidence="5" id="KW-0560">Oxidoreductase</keyword>
<dbReference type="OrthoDB" id="9763894at2"/>
<dbReference type="InterPro" id="IPR036503">
    <property type="entry name" value="Ald_Fedxn_OxRdtase_N_sf"/>
</dbReference>
<comment type="caution">
    <text evidence="10">The sequence shown here is derived from an EMBL/GenBank/DDBJ whole genome shotgun (WGS) entry which is preliminary data.</text>
</comment>
<dbReference type="AlphaFoldDB" id="A0A1Y1S3A5"/>
<proteinExistence type="inferred from homology"/>
<dbReference type="GO" id="GO:0009055">
    <property type="term" value="F:electron transfer activity"/>
    <property type="evidence" value="ECO:0007669"/>
    <property type="project" value="InterPro"/>
</dbReference>
<comment type="cofactor">
    <cofactor evidence="8">
        <name>tungstopterin</name>
        <dbReference type="ChEBI" id="CHEBI:30402"/>
    </cofactor>
</comment>
<dbReference type="InterPro" id="IPR051919">
    <property type="entry name" value="W-dependent_AOR"/>
</dbReference>
<dbReference type="Pfam" id="PF02730">
    <property type="entry name" value="AFOR_N"/>
    <property type="match status" value="1"/>
</dbReference>
<accession>A0A1Y1S3A5</accession>
<evidence type="ECO:0000259" key="9">
    <source>
        <dbReference type="SMART" id="SM00790"/>
    </source>
</evidence>
<evidence type="ECO:0000313" key="11">
    <source>
        <dbReference type="Proteomes" id="UP000192343"/>
    </source>
</evidence>
<evidence type="ECO:0000313" key="10">
    <source>
        <dbReference type="EMBL" id="ORC38449.1"/>
    </source>
</evidence>
<dbReference type="GO" id="GO:0051539">
    <property type="term" value="F:4 iron, 4 sulfur cluster binding"/>
    <property type="evidence" value="ECO:0007669"/>
    <property type="project" value="UniProtKB-KW"/>
</dbReference>
<name>A0A1Y1S3A5_9SPIO</name>
<evidence type="ECO:0000256" key="3">
    <source>
        <dbReference type="ARBA" id="ARBA00022485"/>
    </source>
</evidence>